<protein>
    <submittedName>
        <fullName evidence="1">YjbF family lipoprotein</fullName>
    </submittedName>
</protein>
<accession>A0AAU8AJK6</accession>
<dbReference type="SUPFAM" id="SSF159270">
    <property type="entry name" value="YmcC-like"/>
    <property type="match status" value="1"/>
</dbReference>
<gene>
    <name evidence="1" type="ORF">PVT71_05615</name>
</gene>
<proteinExistence type="predicted"/>
<dbReference type="Pfam" id="PF11102">
    <property type="entry name" value="YjbF"/>
    <property type="match status" value="1"/>
</dbReference>
<organism evidence="1">
    <name type="scientific">Alloyangia sp. H15</name>
    <dbReference type="NCBI Taxonomy" id="3029062"/>
    <lineage>
        <taxon>Bacteria</taxon>
        <taxon>Pseudomonadati</taxon>
        <taxon>Pseudomonadota</taxon>
        <taxon>Alphaproteobacteria</taxon>
        <taxon>Rhodobacterales</taxon>
        <taxon>Roseobacteraceae</taxon>
        <taxon>Alloyangia</taxon>
    </lineage>
</organism>
<dbReference type="InterPro" id="IPR023373">
    <property type="entry name" value="YmcC_sf"/>
</dbReference>
<dbReference type="AlphaFoldDB" id="A0AAU8AJK6"/>
<dbReference type="InterPro" id="IPR021308">
    <property type="entry name" value="GfcB"/>
</dbReference>
<dbReference type="RefSeq" id="WP_353473523.1">
    <property type="nucleotide sequence ID" value="NZ_CP123384.1"/>
</dbReference>
<dbReference type="EMBL" id="CP123384">
    <property type="protein sequence ID" value="XCC94696.1"/>
    <property type="molecule type" value="Genomic_DNA"/>
</dbReference>
<sequence length="224" mass="24407">MTFEKTCRVALLAGVIASLAACGNDQRRDPILESAYATIFGGDDKEPAGISEKAVAQTLAATDLPVIRLRIVERKSEALALQIEQNGEHRTYATAERQAIVLRHGMITGTRGLGGDLMSVEEDRVLGLVRGRKAGQAVYVQRFLTPEDVTEEISYHCNVEPDKRVEAAQGKVRTTGTEMVAACTSETGAPFVDYYVVDDGGEIVASRQWLGETTGYITMQQLQR</sequence>
<name>A0AAU8AJK6_9RHOB</name>
<reference evidence="1" key="1">
    <citation type="submission" date="2023-02" db="EMBL/GenBank/DDBJ databases">
        <title>Description and genomic characterization of Salipiger bruguierae sp. nov., isolated from the sediment of mangrove plant Bruguiera sexangula.</title>
        <authorList>
            <person name="Long M."/>
        </authorList>
    </citation>
    <scope>NUCLEOTIDE SEQUENCE</scope>
    <source>
        <strain evidence="1">H15</strain>
    </source>
</reference>
<evidence type="ECO:0000313" key="1">
    <source>
        <dbReference type="EMBL" id="XCC94696.1"/>
    </source>
</evidence>
<dbReference type="Gene3D" id="2.40.360.10">
    <property type="entry name" value="YmcC-like"/>
    <property type="match status" value="1"/>
</dbReference>
<dbReference type="PROSITE" id="PS51257">
    <property type="entry name" value="PROKAR_LIPOPROTEIN"/>
    <property type="match status" value="1"/>
</dbReference>
<keyword evidence="1" id="KW-0449">Lipoprotein</keyword>